<evidence type="ECO:0000313" key="1">
    <source>
        <dbReference type="EMBL" id="GBM60589.1"/>
    </source>
</evidence>
<sequence>MYVKRALEKKQPRCLKLCFYGVWLGKPRVARGSYLWTVVGGIPNRRAVPMTRGLANLSAALECIDGIWPFPPSFDVRAICRHNVGNNRYTCNPTSLIDSSFSDDDK</sequence>
<dbReference type="AlphaFoldDB" id="A0A4Y2H602"/>
<reference evidence="1 2" key="1">
    <citation type="journal article" date="2019" name="Sci. Rep.">
        <title>Orb-weaving spider Araneus ventricosus genome elucidates the spidroin gene catalogue.</title>
        <authorList>
            <person name="Kono N."/>
            <person name="Nakamura H."/>
            <person name="Ohtoshi R."/>
            <person name="Moran D.A.P."/>
            <person name="Shinohara A."/>
            <person name="Yoshida Y."/>
            <person name="Fujiwara M."/>
            <person name="Mori M."/>
            <person name="Tomita M."/>
            <person name="Arakawa K."/>
        </authorList>
    </citation>
    <scope>NUCLEOTIDE SEQUENCE [LARGE SCALE GENOMIC DNA]</scope>
</reference>
<proteinExistence type="predicted"/>
<protein>
    <submittedName>
        <fullName evidence="1">Uncharacterized protein</fullName>
    </submittedName>
</protein>
<evidence type="ECO:0000313" key="2">
    <source>
        <dbReference type="Proteomes" id="UP000499080"/>
    </source>
</evidence>
<accession>A0A4Y2H602</accession>
<comment type="caution">
    <text evidence="1">The sequence shown here is derived from an EMBL/GenBank/DDBJ whole genome shotgun (WGS) entry which is preliminary data.</text>
</comment>
<dbReference type="Proteomes" id="UP000499080">
    <property type="component" value="Unassembled WGS sequence"/>
</dbReference>
<organism evidence="1 2">
    <name type="scientific">Araneus ventricosus</name>
    <name type="common">Orbweaver spider</name>
    <name type="synonym">Epeira ventricosa</name>
    <dbReference type="NCBI Taxonomy" id="182803"/>
    <lineage>
        <taxon>Eukaryota</taxon>
        <taxon>Metazoa</taxon>
        <taxon>Ecdysozoa</taxon>
        <taxon>Arthropoda</taxon>
        <taxon>Chelicerata</taxon>
        <taxon>Arachnida</taxon>
        <taxon>Araneae</taxon>
        <taxon>Araneomorphae</taxon>
        <taxon>Entelegynae</taxon>
        <taxon>Araneoidea</taxon>
        <taxon>Araneidae</taxon>
        <taxon>Araneus</taxon>
    </lineage>
</organism>
<keyword evidence="2" id="KW-1185">Reference proteome</keyword>
<gene>
    <name evidence="1" type="ORF">AVEN_83534_1</name>
</gene>
<name>A0A4Y2H602_ARAVE</name>
<dbReference type="EMBL" id="BGPR01001730">
    <property type="protein sequence ID" value="GBM60589.1"/>
    <property type="molecule type" value="Genomic_DNA"/>
</dbReference>